<keyword evidence="2 6" id="KW-0812">Transmembrane</keyword>
<dbReference type="PANTHER" id="PTHR31082">
    <property type="entry name" value="PHEROMONE-REGULATED MEMBRANE PROTEIN 10"/>
    <property type="match status" value="1"/>
</dbReference>
<dbReference type="Pfam" id="PF06738">
    <property type="entry name" value="ThrE"/>
    <property type="match status" value="1"/>
</dbReference>
<reference evidence="10" key="1">
    <citation type="journal article" date="2023" name="Int. J. Syst. Evol. Microbiol.">
        <title>Mesoterricola silvestris gen. nov., sp. nov., Mesoterricola sediminis sp. nov., Geothrix oryzae sp. nov., Geothrix edaphica sp. nov., Geothrix rubra sp. nov., and Geothrix limicola sp. nov., six novel members of Acidobacteriota isolated from soils.</title>
        <authorList>
            <person name="Itoh H."/>
            <person name="Sugisawa Y."/>
            <person name="Mise K."/>
            <person name="Xu Z."/>
            <person name="Kuniyasu M."/>
            <person name="Ushijima N."/>
            <person name="Kawano K."/>
            <person name="Kobayashi E."/>
            <person name="Shiratori Y."/>
            <person name="Masuda Y."/>
            <person name="Senoo K."/>
        </authorList>
    </citation>
    <scope>NUCLEOTIDE SEQUENCE [LARGE SCALE GENOMIC DNA]</scope>
    <source>
        <strain evidence="10">W79</strain>
    </source>
</reference>
<evidence type="ECO:0000256" key="5">
    <source>
        <dbReference type="ARBA" id="ARBA00034125"/>
    </source>
</evidence>
<dbReference type="Proteomes" id="UP001238179">
    <property type="component" value="Chromosome"/>
</dbReference>
<feature type="transmembrane region" description="Helical" evidence="6">
    <location>
        <begin position="208"/>
        <end position="226"/>
    </location>
</feature>
<keyword evidence="4 6" id="KW-0472">Membrane</keyword>
<dbReference type="InterPro" id="IPR051361">
    <property type="entry name" value="ThrE/Ser_Exporter"/>
</dbReference>
<dbReference type="RefSeq" id="WP_316414090.1">
    <property type="nucleotide sequence ID" value="NZ_AP027080.1"/>
</dbReference>
<comment type="subcellular location">
    <subcellularLocation>
        <location evidence="1">Membrane</location>
        <topology evidence="1">Multi-pass membrane protein</topology>
    </subcellularLocation>
</comment>
<dbReference type="InterPro" id="IPR024528">
    <property type="entry name" value="ThrE_2"/>
</dbReference>
<feature type="transmembrane region" description="Helical" evidence="6">
    <location>
        <begin position="274"/>
        <end position="298"/>
    </location>
</feature>
<evidence type="ECO:0000256" key="4">
    <source>
        <dbReference type="ARBA" id="ARBA00023136"/>
    </source>
</evidence>
<dbReference type="EMBL" id="AP027080">
    <property type="protein sequence ID" value="BDU71205.1"/>
    <property type="molecule type" value="Genomic_DNA"/>
</dbReference>
<keyword evidence="3 6" id="KW-1133">Transmembrane helix</keyword>
<feature type="transmembrane region" description="Helical" evidence="6">
    <location>
        <begin position="354"/>
        <end position="379"/>
    </location>
</feature>
<organism evidence="9 10">
    <name type="scientific">Mesoterricola silvestris</name>
    <dbReference type="NCBI Taxonomy" id="2927979"/>
    <lineage>
        <taxon>Bacteria</taxon>
        <taxon>Pseudomonadati</taxon>
        <taxon>Acidobacteriota</taxon>
        <taxon>Holophagae</taxon>
        <taxon>Holophagales</taxon>
        <taxon>Holophagaceae</taxon>
        <taxon>Mesoterricola</taxon>
    </lineage>
</organism>
<dbReference type="KEGG" id="msil:METEAL_03790"/>
<feature type="domain" description="Threonine/serine exporter-like N-terminal" evidence="7">
    <location>
        <begin position="25"/>
        <end position="262"/>
    </location>
</feature>
<evidence type="ECO:0000256" key="1">
    <source>
        <dbReference type="ARBA" id="ARBA00004141"/>
    </source>
</evidence>
<evidence type="ECO:0000313" key="9">
    <source>
        <dbReference type="EMBL" id="BDU71205.1"/>
    </source>
</evidence>
<protein>
    <recommendedName>
        <fullName evidence="11">Threonine/serine exporter family protein</fullName>
    </recommendedName>
</protein>
<feature type="transmembrane region" description="Helical" evidence="6">
    <location>
        <begin position="182"/>
        <end position="202"/>
    </location>
</feature>
<feature type="transmembrane region" description="Helical" evidence="6">
    <location>
        <begin position="156"/>
        <end position="175"/>
    </location>
</feature>
<evidence type="ECO:0000259" key="8">
    <source>
        <dbReference type="Pfam" id="PF12821"/>
    </source>
</evidence>
<comment type="similarity">
    <text evidence="5">Belongs to the ThrE exporter (TC 2.A.79) family.</text>
</comment>
<gene>
    <name evidence="9" type="ORF">METEAL_03790</name>
</gene>
<name>A0AA48GND8_9BACT</name>
<evidence type="ECO:0000256" key="6">
    <source>
        <dbReference type="SAM" id="Phobius"/>
    </source>
</evidence>
<sequence>MDPLAVPPASPPAYPGPSSIPEVALVLEMGRTLQECGVSAPTLEVALGRLAQHLDLEGAIYATPTGFLASLRKEGHHGKTYLIRVETGQSSLEKLADAEGLVDLVLQDRLDVATARTRLAQLAARPPRYPAWLHVLAYGMASMGMADIFGGGWREVVLGALIGLLVGAAAQLANARPGLDRLTPLLGGVISSLGGALLGRFLPSASHPILVLSGIIVLVPGLGLLVSMQELGTGNLVAGTSRLAGTFLVFLLLAFGVGLGQHLGGAWLVGVPSIAIPLPFWTLAPALALVALGFLVVFQGRLEDFAWTLGACVLAWGAARLGSEFLGSEAGAGIAALALGAACNQYARRTRRPGAVLLLPSIMLILPGSVGVRGITMMMHGQTLEGLDAGIRALSVTVALMLGLFLANALVSRRSF</sequence>
<evidence type="ECO:0008006" key="11">
    <source>
        <dbReference type="Google" id="ProtNLM"/>
    </source>
</evidence>
<evidence type="ECO:0000256" key="3">
    <source>
        <dbReference type="ARBA" id="ARBA00022989"/>
    </source>
</evidence>
<accession>A0AA48GND8</accession>
<dbReference type="GO" id="GO:0016020">
    <property type="term" value="C:membrane"/>
    <property type="evidence" value="ECO:0007669"/>
    <property type="project" value="UniProtKB-SubCell"/>
</dbReference>
<feature type="transmembrane region" description="Helical" evidence="6">
    <location>
        <begin position="247"/>
        <end position="268"/>
    </location>
</feature>
<feature type="transmembrane region" description="Helical" evidence="6">
    <location>
        <begin position="391"/>
        <end position="411"/>
    </location>
</feature>
<dbReference type="GO" id="GO:0022857">
    <property type="term" value="F:transmembrane transporter activity"/>
    <property type="evidence" value="ECO:0007669"/>
    <property type="project" value="InterPro"/>
</dbReference>
<proteinExistence type="inferred from homology"/>
<dbReference type="InterPro" id="IPR010619">
    <property type="entry name" value="ThrE-like_N"/>
</dbReference>
<dbReference type="Pfam" id="PF12821">
    <property type="entry name" value="ThrE_2"/>
    <property type="match status" value="1"/>
</dbReference>
<dbReference type="PANTHER" id="PTHR31082:SF4">
    <property type="entry name" value="PHEROMONE-REGULATED MEMBRANE PROTEIN 10"/>
    <property type="match status" value="1"/>
</dbReference>
<evidence type="ECO:0000259" key="7">
    <source>
        <dbReference type="Pfam" id="PF06738"/>
    </source>
</evidence>
<keyword evidence="10" id="KW-1185">Reference proteome</keyword>
<evidence type="ECO:0000256" key="2">
    <source>
        <dbReference type="ARBA" id="ARBA00022692"/>
    </source>
</evidence>
<evidence type="ECO:0000313" key="10">
    <source>
        <dbReference type="Proteomes" id="UP001238179"/>
    </source>
</evidence>
<feature type="domain" description="Threonine/Serine exporter ThrE" evidence="8">
    <location>
        <begin position="288"/>
        <end position="408"/>
    </location>
</feature>
<dbReference type="AlphaFoldDB" id="A0AA48GND8"/>